<evidence type="ECO:0000256" key="1">
    <source>
        <dbReference type="ARBA" id="ARBA00009865"/>
    </source>
</evidence>
<evidence type="ECO:0000313" key="7">
    <source>
        <dbReference type="EMBL" id="RVT79659.1"/>
    </source>
</evidence>
<dbReference type="PROSITE" id="PS50022">
    <property type="entry name" value="FA58C_3"/>
    <property type="match status" value="1"/>
</dbReference>
<keyword evidence="2 4" id="KW-0378">Hydrolase</keyword>
<comment type="similarity">
    <text evidence="1 4">Belongs to the glycosyl hydrolase 43 family.</text>
</comment>
<dbReference type="OrthoDB" id="9801455at2"/>
<evidence type="ECO:0000256" key="3">
    <source>
        <dbReference type="ARBA" id="ARBA00023295"/>
    </source>
</evidence>
<protein>
    <submittedName>
        <fullName evidence="7">Carbohydrate-binding protein</fullName>
    </submittedName>
</protein>
<reference evidence="7 8" key="1">
    <citation type="submission" date="2019-01" db="EMBL/GenBank/DDBJ databases">
        <authorList>
            <person name="Chen W.-M."/>
        </authorList>
    </citation>
    <scope>NUCLEOTIDE SEQUENCE [LARGE SCALE GENOMIC DNA]</scope>
    <source>
        <strain evidence="7 8">BBQ-12</strain>
    </source>
</reference>
<dbReference type="InterPro" id="IPR003961">
    <property type="entry name" value="FN3_dom"/>
</dbReference>
<dbReference type="CDD" id="cd00063">
    <property type="entry name" value="FN3"/>
    <property type="match status" value="1"/>
</dbReference>
<dbReference type="SUPFAM" id="SSF49785">
    <property type="entry name" value="Galactose-binding domain-like"/>
    <property type="match status" value="1"/>
</dbReference>
<dbReference type="SUPFAM" id="SSF75005">
    <property type="entry name" value="Arabinanase/levansucrase/invertase"/>
    <property type="match status" value="1"/>
</dbReference>
<comment type="caution">
    <text evidence="7">The sequence shown here is derived from an EMBL/GenBank/DDBJ whole genome shotgun (WGS) entry which is preliminary data.</text>
</comment>
<sequence>MRKILILFNVLIGFTSAFGQETIKEDKKQGTFCNPMNLNYRFQSNYREAADPAIIRYKDKYLLFASHSGGYWYSDDLMDWKFLAIESLPAIQKYAPGVITIKDTVYYVASSRMKDYIYYTTNPFKDNWKRMDKKLPMDVWDPQFFQDDDNKVYLYWGCSNLEKEPIRVVELDKNMQPKTEPVVCIKHNPDEHGWEVFGEKNESGKNGFNEGAWMTKYKGKYYLQYASNGTQFKTYADGVYTGNSPLGPFKYENYSPFSYKPGGFIGGAGHSSTFQDKYGNYWHVTSLNIGVRGYFERRLGLFPASFDKDGVLRTYTAFGDYPLKMPSVKTGIKEENLFTGWMLLSYHKKASASSTLSQYPETNAFDEDVKTYWSASTGNKGEWLSVELDENVKTINAIQINFADNEASLDSNSKNIYNYRVLSSLDGKIWKVVADRNNNTKDACHDYIELENPIKAKYIKIENTNVVPGGGKFSIFDLRIFGIQKGKKPNRVNEFNVKRDAEDSRKALVKWSNDSSATGFVINYGTESNKLYTSVMVYDQNYIDLTGLNKGIPYYFSIDAFNESGITKGTKIITIK</sequence>
<dbReference type="PANTHER" id="PTHR42812">
    <property type="entry name" value="BETA-XYLOSIDASE"/>
    <property type="match status" value="1"/>
</dbReference>
<dbReference type="Gene3D" id="2.60.40.10">
    <property type="entry name" value="Immunoglobulins"/>
    <property type="match status" value="1"/>
</dbReference>
<evidence type="ECO:0000313" key="8">
    <source>
        <dbReference type="Proteomes" id="UP000285211"/>
    </source>
</evidence>
<gene>
    <name evidence="7" type="ORF">EOD40_00680</name>
</gene>
<feature type="domain" description="F5/8 type C" evidence="6">
    <location>
        <begin position="325"/>
        <end position="483"/>
    </location>
</feature>
<evidence type="ECO:0000256" key="2">
    <source>
        <dbReference type="ARBA" id="ARBA00022801"/>
    </source>
</evidence>
<dbReference type="Pfam" id="PF04616">
    <property type="entry name" value="Glyco_hydro_43"/>
    <property type="match status" value="1"/>
</dbReference>
<dbReference type="EMBL" id="SACJ01000001">
    <property type="protein sequence ID" value="RVT79659.1"/>
    <property type="molecule type" value="Genomic_DNA"/>
</dbReference>
<dbReference type="PANTHER" id="PTHR42812:SF14">
    <property type="entry name" value="SECRETED PROTEIN"/>
    <property type="match status" value="1"/>
</dbReference>
<feature type="chain" id="PRO_5018575250" evidence="5">
    <location>
        <begin position="20"/>
        <end position="576"/>
    </location>
</feature>
<feature type="signal peptide" evidence="5">
    <location>
        <begin position="1"/>
        <end position="19"/>
    </location>
</feature>
<dbReference type="InterPro" id="IPR051795">
    <property type="entry name" value="Glycosyl_Hydrlase_43"/>
</dbReference>
<dbReference type="InterPro" id="IPR013783">
    <property type="entry name" value="Ig-like_fold"/>
</dbReference>
<dbReference type="InterPro" id="IPR000421">
    <property type="entry name" value="FA58C"/>
</dbReference>
<dbReference type="GO" id="GO:0004553">
    <property type="term" value="F:hydrolase activity, hydrolyzing O-glycosyl compounds"/>
    <property type="evidence" value="ECO:0007669"/>
    <property type="project" value="InterPro"/>
</dbReference>
<dbReference type="InterPro" id="IPR023296">
    <property type="entry name" value="Glyco_hydro_beta-prop_sf"/>
</dbReference>
<evidence type="ECO:0000259" key="6">
    <source>
        <dbReference type="PROSITE" id="PS50022"/>
    </source>
</evidence>
<keyword evidence="5" id="KW-0732">Signal</keyword>
<evidence type="ECO:0000256" key="4">
    <source>
        <dbReference type="RuleBase" id="RU361187"/>
    </source>
</evidence>
<proteinExistence type="inferred from homology"/>
<dbReference type="AlphaFoldDB" id="A0A3S2WHA7"/>
<dbReference type="CDD" id="cd08982">
    <property type="entry name" value="GH43-like"/>
    <property type="match status" value="1"/>
</dbReference>
<keyword evidence="8" id="KW-1185">Reference proteome</keyword>
<organism evidence="7 8">
    <name type="scientific">Flavobacterium sufflavum</name>
    <dbReference type="NCBI Taxonomy" id="1921138"/>
    <lineage>
        <taxon>Bacteria</taxon>
        <taxon>Pseudomonadati</taxon>
        <taxon>Bacteroidota</taxon>
        <taxon>Flavobacteriia</taxon>
        <taxon>Flavobacteriales</taxon>
        <taxon>Flavobacteriaceae</taxon>
        <taxon>Flavobacterium</taxon>
    </lineage>
</organism>
<dbReference type="InterPro" id="IPR008979">
    <property type="entry name" value="Galactose-bd-like_sf"/>
</dbReference>
<dbReference type="Gene3D" id="2.115.10.20">
    <property type="entry name" value="Glycosyl hydrolase domain, family 43"/>
    <property type="match status" value="1"/>
</dbReference>
<dbReference type="SUPFAM" id="SSF49265">
    <property type="entry name" value="Fibronectin type III"/>
    <property type="match status" value="1"/>
</dbReference>
<dbReference type="InterPro" id="IPR006710">
    <property type="entry name" value="Glyco_hydro_43"/>
</dbReference>
<dbReference type="Proteomes" id="UP000285211">
    <property type="component" value="Unassembled WGS sequence"/>
</dbReference>
<dbReference type="Pfam" id="PF00754">
    <property type="entry name" value="F5_F8_type_C"/>
    <property type="match status" value="1"/>
</dbReference>
<dbReference type="GO" id="GO:0005975">
    <property type="term" value="P:carbohydrate metabolic process"/>
    <property type="evidence" value="ECO:0007669"/>
    <property type="project" value="InterPro"/>
</dbReference>
<dbReference type="InterPro" id="IPR036116">
    <property type="entry name" value="FN3_sf"/>
</dbReference>
<dbReference type="Gene3D" id="2.60.120.260">
    <property type="entry name" value="Galactose-binding domain-like"/>
    <property type="match status" value="1"/>
</dbReference>
<dbReference type="RefSeq" id="WP_128192978.1">
    <property type="nucleotide sequence ID" value="NZ_SACJ01000001.1"/>
</dbReference>
<evidence type="ECO:0000256" key="5">
    <source>
        <dbReference type="SAM" id="SignalP"/>
    </source>
</evidence>
<keyword evidence="3 4" id="KW-0326">Glycosidase</keyword>
<accession>A0A3S2WHA7</accession>
<name>A0A3S2WHA7_9FLAO</name>